<sequence>MILGRFASRLKKRLLPAEVLRLIDACSLARDAFLIVLLYNTGLRVGEALDLHHIDIDVPDKIIWIDPHEDNDNEARVKSGRTRGVPVHDYVINMYVDYHQRSNVAVLLRSSPPLGLFPLLDCASDAQGGGYFALHLIPIDGI</sequence>
<dbReference type="Gene3D" id="1.10.443.10">
    <property type="entry name" value="Intergrase catalytic core"/>
    <property type="match status" value="1"/>
</dbReference>
<feature type="domain" description="Tyr recombinase" evidence="2">
    <location>
        <begin position="9"/>
        <end position="142"/>
    </location>
</feature>
<evidence type="ECO:0000259" key="2">
    <source>
        <dbReference type="PROSITE" id="PS51898"/>
    </source>
</evidence>
<organism evidence="3 4">
    <name type="scientific">Sphingobium fuliginis (strain ATCC 27551)</name>
    <dbReference type="NCBI Taxonomy" id="336203"/>
    <lineage>
        <taxon>Bacteria</taxon>
        <taxon>Pseudomonadati</taxon>
        <taxon>Pseudomonadota</taxon>
        <taxon>Alphaproteobacteria</taxon>
        <taxon>Sphingomonadales</taxon>
        <taxon>Sphingomonadaceae</taxon>
        <taxon>Sphingobium</taxon>
    </lineage>
</organism>
<dbReference type="InterPro" id="IPR002104">
    <property type="entry name" value="Integrase_catalytic"/>
</dbReference>
<dbReference type="InterPro" id="IPR013762">
    <property type="entry name" value="Integrase-like_cat_sf"/>
</dbReference>
<dbReference type="GO" id="GO:0006310">
    <property type="term" value="P:DNA recombination"/>
    <property type="evidence" value="ECO:0007669"/>
    <property type="project" value="UniProtKB-KW"/>
</dbReference>
<reference evidence="3 4" key="2">
    <citation type="journal article" date="2013" name="Environ. Sci. Technol.">
        <title>The 4-tert-butylphenol-utilizing bacterium Sphingobium fuliginis OMI can degrade bisphenols via phenolic ring hydroxylation and meta-cleavage pathway.</title>
        <authorList>
            <person name="Ogata Y."/>
            <person name="Goda S."/>
            <person name="Toyama T."/>
            <person name="Sei K."/>
            <person name="Ike M."/>
        </authorList>
    </citation>
    <scope>NUCLEOTIDE SEQUENCE [LARGE SCALE GENOMIC DNA]</scope>
    <source>
        <strain evidence="3 4">OMI</strain>
    </source>
</reference>
<protein>
    <submittedName>
        <fullName evidence="3">Mobile element protein</fullName>
    </submittedName>
</protein>
<dbReference type="Pfam" id="PF00589">
    <property type="entry name" value="Phage_integrase"/>
    <property type="match status" value="1"/>
</dbReference>
<dbReference type="GO" id="GO:0003677">
    <property type="term" value="F:DNA binding"/>
    <property type="evidence" value="ECO:0007669"/>
    <property type="project" value="InterPro"/>
</dbReference>
<evidence type="ECO:0000256" key="1">
    <source>
        <dbReference type="ARBA" id="ARBA00023172"/>
    </source>
</evidence>
<dbReference type="InterPro" id="IPR011010">
    <property type="entry name" value="DNA_brk_join_enz"/>
</dbReference>
<dbReference type="Proteomes" id="UP000221538">
    <property type="component" value="Unassembled WGS sequence"/>
</dbReference>
<evidence type="ECO:0000313" key="3">
    <source>
        <dbReference type="EMBL" id="GAY22145.1"/>
    </source>
</evidence>
<dbReference type="GO" id="GO:0015074">
    <property type="term" value="P:DNA integration"/>
    <property type="evidence" value="ECO:0007669"/>
    <property type="project" value="InterPro"/>
</dbReference>
<accession>A0A292ZH57</accession>
<gene>
    <name evidence="3" type="ORF">SFOMI_2700</name>
</gene>
<name>A0A292ZH57_SPHSA</name>
<dbReference type="SUPFAM" id="SSF56349">
    <property type="entry name" value="DNA breaking-rejoining enzymes"/>
    <property type="match status" value="1"/>
</dbReference>
<keyword evidence="1" id="KW-0233">DNA recombination</keyword>
<evidence type="ECO:0000313" key="4">
    <source>
        <dbReference type="Proteomes" id="UP000221538"/>
    </source>
</evidence>
<dbReference type="RefSeq" id="WP_255308900.1">
    <property type="nucleotide sequence ID" value="NZ_BEWI01000032.1"/>
</dbReference>
<dbReference type="EMBL" id="BEWI01000032">
    <property type="protein sequence ID" value="GAY22145.1"/>
    <property type="molecule type" value="Genomic_DNA"/>
</dbReference>
<comment type="caution">
    <text evidence="3">The sequence shown here is derived from an EMBL/GenBank/DDBJ whole genome shotgun (WGS) entry which is preliminary data.</text>
</comment>
<dbReference type="PROSITE" id="PS51898">
    <property type="entry name" value="TYR_RECOMBINASE"/>
    <property type="match status" value="1"/>
</dbReference>
<dbReference type="AlphaFoldDB" id="A0A292ZH57"/>
<proteinExistence type="predicted"/>
<reference evidence="3 4" key="1">
    <citation type="journal article" date="2013" name="Biodegradation">
        <title>Occurrence of 4-tert-butylphenol (4-t-BP) biodegradation in an aquatic sample caused by the presence of Spirodela polyrrhiza and isolation of a 4-t-BP-utilizing bacterium.</title>
        <authorList>
            <person name="Ogata Y."/>
            <person name="Toyama T."/>
            <person name="Yu N."/>
            <person name="Wang X."/>
            <person name="Sei K."/>
            <person name="Ike M."/>
        </authorList>
    </citation>
    <scope>NUCLEOTIDE SEQUENCE [LARGE SCALE GENOMIC DNA]</scope>
    <source>
        <strain evidence="3 4">OMI</strain>
    </source>
</reference>